<dbReference type="PANTHER" id="PTHR15615:SF27">
    <property type="entry name" value="PHO85 CYCLIN CLG1"/>
    <property type="match status" value="1"/>
</dbReference>
<feature type="region of interest" description="Disordered" evidence="1">
    <location>
        <begin position="263"/>
        <end position="289"/>
    </location>
</feature>
<sequence length="448" mass="51845">MAYNYLQDPVLFNQGPQVVSHHTHSQSMNLLPSLSHPAHHRHNTYSQQQMMSMMPIQQNAIYQPVMPLDQTQMHIPKMIVQDQFLPPQPQPQPPQEQVNGGVSHVLDYDVEIMTQFVMKNAFFAFRTPVNDNINNTTLFTKGIISVLNATRLPSVTIYLAIDYLFKYINKLADGPNTIGSNSINVIYQNTMIAFILANKFNDDKTFTNKSWSQATGMSIKIINDYERDWLKTFEWKLFDDKFILYPEFVAAYKLFEEEARRDQYELQQQQQQQSPMLQPKPSSTNNYLPPSIGTSTYEFGYQTPLTMYSSPTNFFYQSMPSKNDYGNEVDPYQQNYIPPAMPLVSPLSDVGRVSARDEFADNSFDYDFYNFGTNQTNNTMNYKVNSKGNLQPSQAFFSNADGYHMNQPYYQQNSDITTLNMMLQHQQYNKPLYSSNLNQNCFPYSAVY</sequence>
<evidence type="ECO:0000256" key="1">
    <source>
        <dbReference type="SAM" id="MobiDB-lite"/>
    </source>
</evidence>
<dbReference type="InterPro" id="IPR036915">
    <property type="entry name" value="Cyclin-like_sf"/>
</dbReference>
<dbReference type="GO" id="GO:0005634">
    <property type="term" value="C:nucleus"/>
    <property type="evidence" value="ECO:0007669"/>
    <property type="project" value="TreeGrafter"/>
</dbReference>
<feature type="compositionally biased region" description="Polar residues" evidence="1">
    <location>
        <begin position="274"/>
        <end position="289"/>
    </location>
</feature>
<accession>A0A0W0D030</accession>
<name>A0A0W0D030_CANGB</name>
<dbReference type="GO" id="GO:0019901">
    <property type="term" value="F:protein kinase binding"/>
    <property type="evidence" value="ECO:0007669"/>
    <property type="project" value="InterPro"/>
</dbReference>
<evidence type="ECO:0000313" key="2">
    <source>
        <dbReference type="EMBL" id="KTB05206.1"/>
    </source>
</evidence>
<dbReference type="VEuPathDB" id="FungiDB:CAGL0I07051g"/>
<reference evidence="2 3" key="1">
    <citation type="submission" date="2015-10" db="EMBL/GenBank/DDBJ databases">
        <title>Draft genomes sequences of Candida glabrata isolates 1A, 1B, 2A, 2B, 3A and 3B.</title>
        <authorList>
            <person name="Haavelsrud O.E."/>
            <person name="Gaustad P."/>
        </authorList>
    </citation>
    <scope>NUCLEOTIDE SEQUENCE [LARGE SCALE GENOMIC DNA]</scope>
    <source>
        <strain evidence="2">910700640</strain>
    </source>
</reference>
<dbReference type="PANTHER" id="PTHR15615">
    <property type="match status" value="1"/>
</dbReference>
<protein>
    <submittedName>
        <fullName evidence="2">PHO85 cyclin CLG1</fullName>
    </submittedName>
</protein>
<organism evidence="2 3">
    <name type="scientific">Candida glabrata</name>
    <name type="common">Yeast</name>
    <name type="synonym">Torulopsis glabrata</name>
    <dbReference type="NCBI Taxonomy" id="5478"/>
    <lineage>
        <taxon>Eukaryota</taxon>
        <taxon>Fungi</taxon>
        <taxon>Dikarya</taxon>
        <taxon>Ascomycota</taxon>
        <taxon>Saccharomycotina</taxon>
        <taxon>Saccharomycetes</taxon>
        <taxon>Saccharomycetales</taxon>
        <taxon>Saccharomycetaceae</taxon>
        <taxon>Nakaseomyces</taxon>
    </lineage>
</organism>
<dbReference type="Pfam" id="PF08613">
    <property type="entry name" value="Cyclin"/>
    <property type="match status" value="1"/>
</dbReference>
<dbReference type="VEuPathDB" id="FungiDB:GWK60_I02541"/>
<comment type="caution">
    <text evidence="2">The sequence shown here is derived from an EMBL/GenBank/DDBJ whole genome shotgun (WGS) entry which is preliminary data.</text>
</comment>
<gene>
    <name evidence="2" type="ORF">AO440_002638</name>
</gene>
<dbReference type="Gene3D" id="1.10.472.10">
    <property type="entry name" value="Cyclin-like"/>
    <property type="match status" value="1"/>
</dbReference>
<dbReference type="VEuPathDB" id="FungiDB:GVI51_I06875"/>
<dbReference type="SUPFAM" id="SSF47954">
    <property type="entry name" value="Cyclin-like"/>
    <property type="match status" value="1"/>
</dbReference>
<evidence type="ECO:0000313" key="3">
    <source>
        <dbReference type="Proteomes" id="UP000054886"/>
    </source>
</evidence>
<dbReference type="Proteomes" id="UP000054886">
    <property type="component" value="Unassembled WGS sequence"/>
</dbReference>
<dbReference type="AlphaFoldDB" id="A0A0W0D030"/>
<dbReference type="EMBL" id="LLZZ01000114">
    <property type="protein sequence ID" value="KTB05206.1"/>
    <property type="molecule type" value="Genomic_DNA"/>
</dbReference>
<dbReference type="GO" id="GO:0016538">
    <property type="term" value="F:cyclin-dependent protein serine/threonine kinase regulator activity"/>
    <property type="evidence" value="ECO:0007669"/>
    <property type="project" value="TreeGrafter"/>
</dbReference>
<dbReference type="GO" id="GO:0000307">
    <property type="term" value="C:cyclin-dependent protein kinase holoenzyme complex"/>
    <property type="evidence" value="ECO:0007669"/>
    <property type="project" value="TreeGrafter"/>
</dbReference>
<dbReference type="CDD" id="cd20557">
    <property type="entry name" value="CYCLIN_ScPCL1-like"/>
    <property type="match status" value="1"/>
</dbReference>
<proteinExistence type="predicted"/>
<dbReference type="InterPro" id="IPR013922">
    <property type="entry name" value="Cyclin_PHO80-like"/>
</dbReference>
<dbReference type="VEuPathDB" id="FungiDB:B1J91_I07051g"/>